<gene>
    <name evidence="7" type="primary">ORML2</name>
    <name evidence="8" type="ORF">SSLN_LOCUS10924</name>
    <name evidence="7" type="ORF">TR122355</name>
</gene>
<evidence type="ECO:0000256" key="4">
    <source>
        <dbReference type="ARBA" id="ARBA00022989"/>
    </source>
</evidence>
<name>A0A0X3PJJ1_SCHSO</name>
<evidence type="ECO:0000313" key="9">
    <source>
        <dbReference type="Proteomes" id="UP000275846"/>
    </source>
</evidence>
<dbReference type="GO" id="GO:0005789">
    <property type="term" value="C:endoplasmic reticulum membrane"/>
    <property type="evidence" value="ECO:0007669"/>
    <property type="project" value="InterPro"/>
</dbReference>
<evidence type="ECO:0000313" key="7">
    <source>
        <dbReference type="EMBL" id="JAP52105.1"/>
    </source>
</evidence>
<dbReference type="PIRSF" id="PIRSF018147">
    <property type="entry name" value="ORMDL"/>
    <property type="match status" value="1"/>
</dbReference>
<dbReference type="InterPro" id="IPR007203">
    <property type="entry name" value="ORMDL"/>
</dbReference>
<dbReference type="AlphaFoldDB" id="A0A0X3PJJ1"/>
<dbReference type="Proteomes" id="UP000275846">
    <property type="component" value="Unassembled WGS sequence"/>
</dbReference>
<keyword evidence="9" id="KW-1185">Reference proteome</keyword>
<accession>A0A0X3PJJ1</accession>
<dbReference type="STRING" id="70667.A0A0X3PJJ1"/>
<comment type="similarity">
    <text evidence="2">Belongs to the ORM family.</text>
</comment>
<comment type="subcellular location">
    <subcellularLocation>
        <location evidence="1">Membrane</location>
        <topology evidence="1">Multi-pass membrane protein</topology>
    </subcellularLocation>
</comment>
<dbReference type="PANTHER" id="PTHR12665">
    <property type="entry name" value="ORMDL PROTEINS"/>
    <property type="match status" value="1"/>
</dbReference>
<keyword evidence="4 6" id="KW-1133">Transmembrane helix</keyword>
<dbReference type="EMBL" id="UYSU01036176">
    <property type="protein sequence ID" value="VDL97309.1"/>
    <property type="molecule type" value="Genomic_DNA"/>
</dbReference>
<keyword evidence="3 6" id="KW-0812">Transmembrane</keyword>
<feature type="transmembrane region" description="Helical" evidence="6">
    <location>
        <begin position="101"/>
        <end position="119"/>
    </location>
</feature>
<sequence>MQVGTATSTANPTFDYLNSTGTWITYLILIALCHFFFLCIPFLSVASVWTLTCTFHNVITYLLLHWEKGSPYETLDQGEARVLTQWEQFDDGEQYSPTKKFLLVVPIVIFILASFYTQYDPIHFAINASTLILLSILPKLPQFYRVRVFGINRW</sequence>
<proteinExistence type="inferred from homology"/>
<evidence type="ECO:0000256" key="1">
    <source>
        <dbReference type="ARBA" id="ARBA00004141"/>
    </source>
</evidence>
<evidence type="ECO:0000313" key="8">
    <source>
        <dbReference type="EMBL" id="VDL97309.1"/>
    </source>
</evidence>
<dbReference type="Pfam" id="PF04061">
    <property type="entry name" value="ORMDL"/>
    <property type="match status" value="1"/>
</dbReference>
<reference evidence="10" key="2">
    <citation type="submission" date="2016-06" db="UniProtKB">
        <authorList>
            <consortium name="WormBaseParasite"/>
        </authorList>
    </citation>
    <scope>IDENTIFICATION</scope>
</reference>
<dbReference type="WBParaSite" id="SSLN_0001134701-mRNA-1">
    <property type="protein sequence ID" value="SSLN_0001134701-mRNA-1"/>
    <property type="gene ID" value="SSLN_0001134701"/>
</dbReference>
<dbReference type="OrthoDB" id="1932233at2759"/>
<evidence type="ECO:0000256" key="2">
    <source>
        <dbReference type="ARBA" id="ARBA00007649"/>
    </source>
</evidence>
<evidence type="ECO:0000256" key="5">
    <source>
        <dbReference type="ARBA" id="ARBA00023136"/>
    </source>
</evidence>
<dbReference type="EMBL" id="GEEE01011120">
    <property type="protein sequence ID" value="JAP52105.1"/>
    <property type="molecule type" value="Transcribed_RNA"/>
</dbReference>
<evidence type="ECO:0000256" key="6">
    <source>
        <dbReference type="SAM" id="Phobius"/>
    </source>
</evidence>
<reference evidence="7" key="1">
    <citation type="submission" date="2016-01" db="EMBL/GenBank/DDBJ databases">
        <title>Reference transcriptome for the parasite Schistocephalus solidus: insights into the molecular evolution of parasitism.</title>
        <authorList>
            <person name="Hebert F.O."/>
            <person name="Grambauer S."/>
            <person name="Barber I."/>
            <person name="Landry C.R."/>
            <person name="Aubin-Horth N."/>
        </authorList>
    </citation>
    <scope>NUCLEOTIDE SEQUENCE</scope>
</reference>
<evidence type="ECO:0000256" key="3">
    <source>
        <dbReference type="ARBA" id="ARBA00022692"/>
    </source>
</evidence>
<evidence type="ECO:0000313" key="10">
    <source>
        <dbReference type="WBParaSite" id="SSLN_0001134701-mRNA-1"/>
    </source>
</evidence>
<organism evidence="7">
    <name type="scientific">Schistocephalus solidus</name>
    <name type="common">Tapeworm</name>
    <dbReference type="NCBI Taxonomy" id="70667"/>
    <lineage>
        <taxon>Eukaryota</taxon>
        <taxon>Metazoa</taxon>
        <taxon>Spiralia</taxon>
        <taxon>Lophotrochozoa</taxon>
        <taxon>Platyhelminthes</taxon>
        <taxon>Cestoda</taxon>
        <taxon>Eucestoda</taxon>
        <taxon>Diphyllobothriidea</taxon>
        <taxon>Diphyllobothriidae</taxon>
        <taxon>Schistocephalus</taxon>
    </lineage>
</organism>
<protein>
    <submittedName>
        <fullName evidence="7 10">ORM1-like protein 2</fullName>
    </submittedName>
</protein>
<feature type="transmembrane region" description="Helical" evidence="6">
    <location>
        <begin position="125"/>
        <end position="144"/>
    </location>
</feature>
<feature type="transmembrane region" description="Helical" evidence="6">
    <location>
        <begin position="23"/>
        <end position="49"/>
    </location>
</feature>
<dbReference type="GO" id="GO:2000303">
    <property type="term" value="P:regulation of ceramide biosynthetic process"/>
    <property type="evidence" value="ECO:0007669"/>
    <property type="project" value="UniProtKB-ARBA"/>
</dbReference>
<reference evidence="8 9" key="3">
    <citation type="submission" date="2018-11" db="EMBL/GenBank/DDBJ databases">
        <authorList>
            <consortium name="Pathogen Informatics"/>
        </authorList>
    </citation>
    <scope>NUCLEOTIDE SEQUENCE [LARGE SCALE GENOMIC DNA]</scope>
    <source>
        <strain evidence="8 9">NST_G2</strain>
    </source>
</reference>
<keyword evidence="5 6" id="KW-0472">Membrane</keyword>